<dbReference type="GO" id="GO:0007179">
    <property type="term" value="P:transforming growth factor beta receptor signaling pathway"/>
    <property type="evidence" value="ECO:0007669"/>
    <property type="project" value="TreeGrafter"/>
</dbReference>
<dbReference type="Ensembl" id="ENSPEMT00000039066.1">
    <property type="protein sequence ID" value="ENSPEMP00000032069.1"/>
    <property type="gene ID" value="ENSPEMG00000030097.1"/>
</dbReference>
<evidence type="ECO:0000256" key="7">
    <source>
        <dbReference type="SAM" id="MobiDB-lite"/>
    </source>
</evidence>
<protein>
    <recommendedName>
        <fullName evidence="8">BPTI/Kunitz inhibitor domain-containing protein</fullName>
    </recommendedName>
</protein>
<dbReference type="Pfam" id="PF00014">
    <property type="entry name" value="Kunitz_BPTI"/>
    <property type="match status" value="1"/>
</dbReference>
<dbReference type="SMART" id="SM00131">
    <property type="entry name" value="KU"/>
    <property type="match status" value="1"/>
</dbReference>
<evidence type="ECO:0000256" key="2">
    <source>
        <dbReference type="ARBA" id="ARBA00022525"/>
    </source>
</evidence>
<keyword evidence="6" id="KW-1015">Disulfide bond</keyword>
<dbReference type="InterPro" id="IPR036880">
    <property type="entry name" value="Kunitz_BPTI_sf"/>
</dbReference>
<evidence type="ECO:0000313" key="10">
    <source>
        <dbReference type="Proteomes" id="UP000694547"/>
    </source>
</evidence>
<evidence type="ECO:0000256" key="6">
    <source>
        <dbReference type="ARBA" id="ARBA00023157"/>
    </source>
</evidence>
<dbReference type="PROSITE" id="PS50279">
    <property type="entry name" value="BPTI_KUNITZ_2"/>
    <property type="match status" value="1"/>
</dbReference>
<evidence type="ECO:0000259" key="8">
    <source>
        <dbReference type="PROSITE" id="PS50279"/>
    </source>
</evidence>
<evidence type="ECO:0000256" key="4">
    <source>
        <dbReference type="ARBA" id="ARBA00022729"/>
    </source>
</evidence>
<dbReference type="PANTHER" id="PTHR45938">
    <property type="entry name" value="ACP24A4-RELATED"/>
    <property type="match status" value="1"/>
</dbReference>
<keyword evidence="5" id="KW-0722">Serine protease inhibitor</keyword>
<accession>A0A8C8UL87</accession>
<dbReference type="AlphaFoldDB" id="A0A8C8UL87"/>
<dbReference type="SUPFAM" id="SSF57362">
    <property type="entry name" value="BPTI-like"/>
    <property type="match status" value="1"/>
</dbReference>
<name>A0A8C8UL87_PERMB</name>
<reference evidence="9 10" key="1">
    <citation type="submission" date="2018-10" db="EMBL/GenBank/DDBJ databases">
        <title>Improved assembly of the deer mouse Peromyscus maniculatus genome.</title>
        <authorList>
            <person name="Lassance J.-M."/>
            <person name="Hoekstra H.E."/>
        </authorList>
    </citation>
    <scope>NUCLEOTIDE SEQUENCE [LARGE SCALE GENOMIC DNA]</scope>
</reference>
<feature type="domain" description="BPTI/Kunitz inhibitor" evidence="8">
    <location>
        <begin position="6"/>
        <end position="58"/>
    </location>
</feature>
<dbReference type="InterPro" id="IPR020901">
    <property type="entry name" value="Prtase_inh_Kunz-CS"/>
</dbReference>
<dbReference type="GO" id="GO:0050431">
    <property type="term" value="F:transforming growth factor beta binding"/>
    <property type="evidence" value="ECO:0007669"/>
    <property type="project" value="TreeGrafter"/>
</dbReference>
<dbReference type="PRINTS" id="PR00759">
    <property type="entry name" value="BASICPTASE"/>
</dbReference>
<evidence type="ECO:0000256" key="3">
    <source>
        <dbReference type="ARBA" id="ARBA00022690"/>
    </source>
</evidence>
<evidence type="ECO:0000313" key="9">
    <source>
        <dbReference type="Ensembl" id="ENSPEMP00000032069.1"/>
    </source>
</evidence>
<dbReference type="GO" id="GO:0048019">
    <property type="term" value="F:receptor antagonist activity"/>
    <property type="evidence" value="ECO:0007669"/>
    <property type="project" value="TreeGrafter"/>
</dbReference>
<dbReference type="PROSITE" id="PS00280">
    <property type="entry name" value="BPTI_KUNITZ_1"/>
    <property type="match status" value="1"/>
</dbReference>
<dbReference type="GeneTree" id="ENSGT01150000288533"/>
<dbReference type="GO" id="GO:0004867">
    <property type="term" value="F:serine-type endopeptidase inhibitor activity"/>
    <property type="evidence" value="ECO:0007669"/>
    <property type="project" value="UniProtKB-KW"/>
</dbReference>
<proteinExistence type="predicted"/>
<keyword evidence="10" id="KW-1185">Reference proteome</keyword>
<keyword evidence="3" id="KW-0646">Protease inhibitor</keyword>
<evidence type="ECO:0000256" key="5">
    <source>
        <dbReference type="ARBA" id="ARBA00022900"/>
    </source>
</evidence>
<dbReference type="GO" id="GO:0005615">
    <property type="term" value="C:extracellular space"/>
    <property type="evidence" value="ECO:0007669"/>
    <property type="project" value="TreeGrafter"/>
</dbReference>
<evidence type="ECO:0000256" key="1">
    <source>
        <dbReference type="ARBA" id="ARBA00004613"/>
    </source>
</evidence>
<dbReference type="Gene3D" id="4.10.410.10">
    <property type="entry name" value="Pancreatic trypsin inhibitor Kunitz domain"/>
    <property type="match status" value="1"/>
</dbReference>
<dbReference type="PANTHER" id="PTHR45938:SF11">
    <property type="entry name" value="WAP, KAZAL, IMMUNOGLOBULIN, KUNITZ AND NTR DOMAIN-CONTAINING PROTEIN 2-LIKE"/>
    <property type="match status" value="1"/>
</dbReference>
<sequence length="84" mass="9184">MTIDPCSLPLDEGSCTAYTLRWYHRAVPGGTACHPFVYGGCGGNANRFGTREACERRCPPQVVHSQKTGRGHDSLSEGCTYTYQ</sequence>
<comment type="subcellular location">
    <subcellularLocation>
        <location evidence="1">Secreted</location>
    </subcellularLocation>
</comment>
<reference evidence="9" key="2">
    <citation type="submission" date="2025-08" db="UniProtKB">
        <authorList>
            <consortium name="Ensembl"/>
        </authorList>
    </citation>
    <scope>IDENTIFICATION</scope>
</reference>
<dbReference type="FunFam" id="4.10.410.10:FF:000019">
    <property type="entry name" value="collagen alpha-1(VII) chain"/>
    <property type="match status" value="1"/>
</dbReference>
<dbReference type="Proteomes" id="UP000694547">
    <property type="component" value="Chromosome 7"/>
</dbReference>
<keyword evidence="4" id="KW-0732">Signal</keyword>
<keyword evidence="2" id="KW-0964">Secreted</keyword>
<feature type="region of interest" description="Disordered" evidence="7">
    <location>
        <begin position="63"/>
        <end position="84"/>
    </location>
</feature>
<reference evidence="9" key="3">
    <citation type="submission" date="2025-09" db="UniProtKB">
        <authorList>
            <consortium name="Ensembl"/>
        </authorList>
    </citation>
    <scope>IDENTIFICATION</scope>
</reference>
<dbReference type="InterPro" id="IPR002223">
    <property type="entry name" value="Kunitz_BPTI"/>
</dbReference>
<organism evidence="9 10">
    <name type="scientific">Peromyscus maniculatus bairdii</name>
    <name type="common">Prairie deer mouse</name>
    <dbReference type="NCBI Taxonomy" id="230844"/>
    <lineage>
        <taxon>Eukaryota</taxon>
        <taxon>Metazoa</taxon>
        <taxon>Chordata</taxon>
        <taxon>Craniata</taxon>
        <taxon>Vertebrata</taxon>
        <taxon>Euteleostomi</taxon>
        <taxon>Mammalia</taxon>
        <taxon>Eutheria</taxon>
        <taxon>Euarchontoglires</taxon>
        <taxon>Glires</taxon>
        <taxon>Rodentia</taxon>
        <taxon>Myomorpha</taxon>
        <taxon>Muroidea</taxon>
        <taxon>Cricetidae</taxon>
        <taxon>Neotominae</taxon>
        <taxon>Peromyscus</taxon>
    </lineage>
</organism>